<organism evidence="1 2">
    <name type="scientific">Dothidotthia symphoricarpi CBS 119687</name>
    <dbReference type="NCBI Taxonomy" id="1392245"/>
    <lineage>
        <taxon>Eukaryota</taxon>
        <taxon>Fungi</taxon>
        <taxon>Dikarya</taxon>
        <taxon>Ascomycota</taxon>
        <taxon>Pezizomycotina</taxon>
        <taxon>Dothideomycetes</taxon>
        <taxon>Pleosporomycetidae</taxon>
        <taxon>Pleosporales</taxon>
        <taxon>Dothidotthiaceae</taxon>
        <taxon>Dothidotthia</taxon>
    </lineage>
</organism>
<evidence type="ECO:0000313" key="1">
    <source>
        <dbReference type="EMBL" id="KAF2133895.1"/>
    </source>
</evidence>
<dbReference type="RefSeq" id="XP_033528282.1">
    <property type="nucleotide sequence ID" value="XM_033670010.1"/>
</dbReference>
<evidence type="ECO:0000313" key="2">
    <source>
        <dbReference type="Proteomes" id="UP000799771"/>
    </source>
</evidence>
<proteinExistence type="predicted"/>
<dbReference type="AlphaFoldDB" id="A0A6A6ASD1"/>
<dbReference type="GeneID" id="54410442"/>
<dbReference type="Proteomes" id="UP000799771">
    <property type="component" value="Unassembled WGS sequence"/>
</dbReference>
<protein>
    <submittedName>
        <fullName evidence="1">Uncharacterized protein</fullName>
    </submittedName>
</protein>
<sequence length="260" mass="30176">MPFHFLELSAELRNRIYHFAAISDRPILVSCTRNNEATNESAGGTFAGLTRVCHQIRHEYRPIQRQEARIGVDLEEVNTYLETFHDDPRDLTSEPQHLLITLKPMLVRLEDVGSAGIDLLPLLRFLGGWLQTRCNSMVRSWHSPICLPHGVNWDHVVEGACDECGDLNRLLDNDNSTWLRHIQDGRFDRITVRRQSHFGLSIVIACNLNKIPDDIFEMLMTGPKWIAYNDYLTRLGIYERFSDISMRLEDDDFPQWFTNH</sequence>
<reference evidence="1" key="1">
    <citation type="journal article" date="2020" name="Stud. Mycol.">
        <title>101 Dothideomycetes genomes: a test case for predicting lifestyles and emergence of pathogens.</title>
        <authorList>
            <person name="Haridas S."/>
            <person name="Albert R."/>
            <person name="Binder M."/>
            <person name="Bloem J."/>
            <person name="Labutti K."/>
            <person name="Salamov A."/>
            <person name="Andreopoulos B."/>
            <person name="Baker S."/>
            <person name="Barry K."/>
            <person name="Bills G."/>
            <person name="Bluhm B."/>
            <person name="Cannon C."/>
            <person name="Castanera R."/>
            <person name="Culley D."/>
            <person name="Daum C."/>
            <person name="Ezra D."/>
            <person name="Gonzalez J."/>
            <person name="Henrissat B."/>
            <person name="Kuo A."/>
            <person name="Liang C."/>
            <person name="Lipzen A."/>
            <person name="Lutzoni F."/>
            <person name="Magnuson J."/>
            <person name="Mondo S."/>
            <person name="Nolan M."/>
            <person name="Ohm R."/>
            <person name="Pangilinan J."/>
            <person name="Park H.-J."/>
            <person name="Ramirez L."/>
            <person name="Alfaro M."/>
            <person name="Sun H."/>
            <person name="Tritt A."/>
            <person name="Yoshinaga Y."/>
            <person name="Zwiers L.-H."/>
            <person name="Turgeon B."/>
            <person name="Goodwin S."/>
            <person name="Spatafora J."/>
            <person name="Crous P."/>
            <person name="Grigoriev I."/>
        </authorList>
    </citation>
    <scope>NUCLEOTIDE SEQUENCE</scope>
    <source>
        <strain evidence="1">CBS 119687</strain>
    </source>
</reference>
<gene>
    <name evidence="1" type="ORF">P153DRAFT_381065</name>
</gene>
<keyword evidence="2" id="KW-1185">Reference proteome</keyword>
<dbReference type="EMBL" id="ML977498">
    <property type="protein sequence ID" value="KAF2133895.1"/>
    <property type="molecule type" value="Genomic_DNA"/>
</dbReference>
<accession>A0A6A6ASD1</accession>
<dbReference type="OrthoDB" id="3650679at2759"/>
<name>A0A6A6ASD1_9PLEO</name>